<dbReference type="GO" id="GO:0043565">
    <property type="term" value="F:sequence-specific DNA binding"/>
    <property type="evidence" value="ECO:0007669"/>
    <property type="project" value="InterPro"/>
</dbReference>
<evidence type="ECO:0000256" key="6">
    <source>
        <dbReference type="ARBA" id="ARBA00022825"/>
    </source>
</evidence>
<dbReference type="InterPro" id="IPR008268">
    <property type="entry name" value="Peptidase_S16_AS"/>
</dbReference>
<dbReference type="Gene3D" id="1.20.58.1480">
    <property type="match status" value="1"/>
</dbReference>
<evidence type="ECO:0000256" key="11">
    <source>
        <dbReference type="SAM" id="Coils"/>
    </source>
</evidence>
<organism evidence="14">
    <name type="scientific">bioreactor metagenome</name>
    <dbReference type="NCBI Taxonomy" id="1076179"/>
    <lineage>
        <taxon>unclassified sequences</taxon>
        <taxon>metagenomes</taxon>
        <taxon>ecological metagenomes</taxon>
    </lineage>
</organism>
<dbReference type="InterPro" id="IPR027417">
    <property type="entry name" value="P-loop_NTPase"/>
</dbReference>
<dbReference type="SUPFAM" id="SSF54211">
    <property type="entry name" value="Ribosomal protein S5 domain 2-like"/>
    <property type="match status" value="1"/>
</dbReference>
<dbReference type="EMBL" id="VSSQ01001566">
    <property type="protein sequence ID" value="MPM09418.1"/>
    <property type="molecule type" value="Genomic_DNA"/>
</dbReference>
<comment type="catalytic activity">
    <reaction evidence="9">
        <text>Hydrolysis of proteins in presence of ATP.</text>
        <dbReference type="EC" id="3.4.21.53"/>
    </reaction>
</comment>
<dbReference type="Gene3D" id="3.30.230.10">
    <property type="match status" value="1"/>
</dbReference>
<dbReference type="PANTHER" id="PTHR10046">
    <property type="entry name" value="ATP DEPENDENT LON PROTEASE FAMILY MEMBER"/>
    <property type="match status" value="1"/>
</dbReference>
<dbReference type="Gene3D" id="2.30.130.40">
    <property type="entry name" value="LON domain-like"/>
    <property type="match status" value="1"/>
</dbReference>
<dbReference type="Gene3D" id="3.40.50.300">
    <property type="entry name" value="P-loop containing nucleotide triphosphate hydrolases"/>
    <property type="match status" value="1"/>
</dbReference>
<dbReference type="HAMAP" id="MF_01973">
    <property type="entry name" value="lon_bact"/>
    <property type="match status" value="1"/>
</dbReference>
<dbReference type="InterPro" id="IPR003111">
    <property type="entry name" value="Lon_prtase_N"/>
</dbReference>
<dbReference type="GO" id="GO:0016887">
    <property type="term" value="F:ATP hydrolysis activity"/>
    <property type="evidence" value="ECO:0007669"/>
    <property type="project" value="InterPro"/>
</dbReference>
<accession>A0A644X0U0</accession>
<dbReference type="GO" id="GO:0030163">
    <property type="term" value="P:protein catabolic process"/>
    <property type="evidence" value="ECO:0007669"/>
    <property type="project" value="InterPro"/>
</dbReference>
<dbReference type="Gene3D" id="1.20.5.5270">
    <property type="match status" value="1"/>
</dbReference>
<dbReference type="GO" id="GO:0004252">
    <property type="term" value="F:serine-type endopeptidase activity"/>
    <property type="evidence" value="ECO:0007669"/>
    <property type="project" value="UniProtKB-EC"/>
</dbReference>
<keyword evidence="11" id="KW-0175">Coiled coil</keyword>
<dbReference type="PROSITE" id="PS01046">
    <property type="entry name" value="LON_SER"/>
    <property type="match status" value="1"/>
</dbReference>
<dbReference type="Pfam" id="PF02190">
    <property type="entry name" value="LON_substr_bdg"/>
    <property type="match status" value="1"/>
</dbReference>
<dbReference type="Pfam" id="PF05362">
    <property type="entry name" value="Lon_C"/>
    <property type="match status" value="1"/>
</dbReference>
<dbReference type="Pfam" id="PF22667">
    <property type="entry name" value="Lon_lid"/>
    <property type="match status" value="1"/>
</dbReference>
<feature type="coiled-coil region" evidence="11">
    <location>
        <begin position="238"/>
        <end position="265"/>
    </location>
</feature>
<evidence type="ECO:0000256" key="10">
    <source>
        <dbReference type="ARBA" id="ARBA00066743"/>
    </source>
</evidence>
<proteinExistence type="inferred from homology"/>
<comment type="caution">
    <text evidence="14">The sequence shown here is derived from an EMBL/GenBank/DDBJ whole genome shotgun (WGS) entry which is preliminary data.</text>
</comment>
<dbReference type="PROSITE" id="PS51786">
    <property type="entry name" value="LON_PROTEOLYTIC"/>
    <property type="match status" value="1"/>
</dbReference>
<dbReference type="NCBIfam" id="TIGR00763">
    <property type="entry name" value="lon"/>
    <property type="match status" value="1"/>
</dbReference>
<evidence type="ECO:0000256" key="7">
    <source>
        <dbReference type="ARBA" id="ARBA00022840"/>
    </source>
</evidence>
<dbReference type="PROSITE" id="PS51787">
    <property type="entry name" value="LON_N"/>
    <property type="match status" value="1"/>
</dbReference>
<keyword evidence="4" id="KW-0547">Nucleotide-binding</keyword>
<reference evidence="14" key="1">
    <citation type="submission" date="2019-08" db="EMBL/GenBank/DDBJ databases">
        <authorList>
            <person name="Kucharzyk K."/>
            <person name="Murdoch R.W."/>
            <person name="Higgins S."/>
            <person name="Loffler F."/>
        </authorList>
    </citation>
    <scope>NUCLEOTIDE SEQUENCE</scope>
</reference>
<dbReference type="InterPro" id="IPR015947">
    <property type="entry name" value="PUA-like_sf"/>
</dbReference>
<dbReference type="InterPro" id="IPR054594">
    <property type="entry name" value="Lon_lid"/>
</dbReference>
<dbReference type="SUPFAM" id="SSF88697">
    <property type="entry name" value="PUA domain-like"/>
    <property type="match status" value="1"/>
</dbReference>
<name>A0A644X0U0_9ZZZZ</name>
<dbReference type="Gene3D" id="1.10.8.60">
    <property type="match status" value="1"/>
</dbReference>
<keyword evidence="2" id="KW-0963">Cytoplasm</keyword>
<keyword evidence="6" id="KW-0720">Serine protease</keyword>
<keyword evidence="5 14" id="KW-0378">Hydrolase</keyword>
<gene>
    <name evidence="14" type="primary">lon1_8</name>
    <name evidence="14" type="ORF">SDC9_55735</name>
</gene>
<dbReference type="GO" id="GO:0005524">
    <property type="term" value="F:ATP binding"/>
    <property type="evidence" value="ECO:0007669"/>
    <property type="project" value="UniProtKB-KW"/>
</dbReference>
<feature type="domain" description="Lon proteolytic" evidence="12">
    <location>
        <begin position="593"/>
        <end position="774"/>
    </location>
</feature>
<evidence type="ECO:0000256" key="4">
    <source>
        <dbReference type="ARBA" id="ARBA00022741"/>
    </source>
</evidence>
<evidence type="ECO:0000256" key="1">
    <source>
        <dbReference type="ARBA" id="ARBA00004496"/>
    </source>
</evidence>
<evidence type="ECO:0000256" key="5">
    <source>
        <dbReference type="ARBA" id="ARBA00022801"/>
    </source>
</evidence>
<dbReference type="InterPro" id="IPR004815">
    <property type="entry name" value="Lon_bac/euk-typ"/>
</dbReference>
<dbReference type="InterPro" id="IPR027065">
    <property type="entry name" value="Lon_Prtase"/>
</dbReference>
<dbReference type="InterPro" id="IPR046336">
    <property type="entry name" value="Lon_prtase_N_sf"/>
</dbReference>
<evidence type="ECO:0000256" key="8">
    <source>
        <dbReference type="ARBA" id="ARBA00023016"/>
    </source>
</evidence>
<evidence type="ECO:0000256" key="9">
    <source>
        <dbReference type="ARBA" id="ARBA00050665"/>
    </source>
</evidence>
<dbReference type="Pfam" id="PF00004">
    <property type="entry name" value="AAA"/>
    <property type="match status" value="1"/>
</dbReference>
<dbReference type="InterPro" id="IPR008269">
    <property type="entry name" value="Lon_proteolytic"/>
</dbReference>
<dbReference type="GO" id="GO:0005737">
    <property type="term" value="C:cytoplasm"/>
    <property type="evidence" value="ECO:0007669"/>
    <property type="project" value="UniProtKB-SubCell"/>
</dbReference>
<dbReference type="PRINTS" id="PR00830">
    <property type="entry name" value="ENDOLAPTASE"/>
</dbReference>
<dbReference type="InterPro" id="IPR027543">
    <property type="entry name" value="Lon_bac"/>
</dbReference>
<dbReference type="GO" id="GO:0006508">
    <property type="term" value="P:proteolysis"/>
    <property type="evidence" value="ECO:0007669"/>
    <property type="project" value="UniProtKB-KW"/>
</dbReference>
<dbReference type="InterPro" id="IPR020568">
    <property type="entry name" value="Ribosomal_Su5_D2-typ_SF"/>
</dbReference>
<dbReference type="InterPro" id="IPR003959">
    <property type="entry name" value="ATPase_AAA_core"/>
</dbReference>
<dbReference type="FunFam" id="3.40.50.300:FF:000021">
    <property type="entry name" value="Lon protease homolog"/>
    <property type="match status" value="1"/>
</dbReference>
<evidence type="ECO:0000259" key="13">
    <source>
        <dbReference type="PROSITE" id="PS51787"/>
    </source>
</evidence>
<dbReference type="EC" id="3.4.21.53" evidence="10"/>
<evidence type="ECO:0000256" key="3">
    <source>
        <dbReference type="ARBA" id="ARBA00022670"/>
    </source>
</evidence>
<sequence>MTEFNDTQIRVPMIALRGLVIVPRMIVHFDVGRKRSVAALNAAVKSNTPVFLVSQKDMMVDDPGIDDIYRYGTLSTVKQVLKLSGDNIRVMVEGEARARVVEILPGRHFNQAVIERLPETPSTDLTAAQAAVREIRAAFEEYISYAPKISPDTMMAVITAEEPGELADFIIANLNLSHELKQKVLEAHDPIDRAKTLVAVLYNEVEILKIENSIHEQVKGQLDQNQREYYLREQMKVIQEELGEGESLTDEVQNYRNKIADLKLSKEIEEPLLKEVAKLAKMGGSATEATVIRGYLDACLDLPWNTKTKDKLDIARVKARLDKDHYGLVKVKERILEYIAVRKLTDGKNSQVLCLVGPPGVGKTSIATSIAGAMGRKFARISLGGIRDEAEIRGHRKTYIGAMPGRIIAAIRQAGSANPLILLDEIDKLTSDVRGDPAAALLEVLDTEQNKTFRDHYIELPFDLRDVMFITTANNMDTIPLPLRDRMEIIELTSYTNSEKLHIAQDFLVPRQIKKNGLTKRDIRFTPEGLAAIIDCYTRESGVRTLEREIAACCRKAATAKVSGDGKVFTITPENLDALLGPPRFKREDVPHTDEVGLCNGLAWTSVGGEILQIEVSVVEGTGKVQLTGSLGDIMKESCNAAITYVRSRCSELGIDGEFYKNSDIHIHFPEGAVPKDGPSAGIAITTALVSALTGSPVRGDIAMTGEVTLRGRVLPIGGLKEKTMAAYREGLLTVILPSENRPDIEEIDTEVAKALNFIYVKNADEVIEIALRSKVLKALTEPFISAAVAPPAIRISQ</sequence>
<feature type="domain" description="Lon N-terminal" evidence="13">
    <location>
        <begin position="11"/>
        <end position="205"/>
    </location>
</feature>
<evidence type="ECO:0000256" key="2">
    <source>
        <dbReference type="ARBA" id="ARBA00022490"/>
    </source>
</evidence>
<dbReference type="PIRSF" id="PIRSF001174">
    <property type="entry name" value="Lon_proteas"/>
    <property type="match status" value="1"/>
</dbReference>
<dbReference type="SMART" id="SM00382">
    <property type="entry name" value="AAA"/>
    <property type="match status" value="1"/>
</dbReference>
<evidence type="ECO:0000313" key="14">
    <source>
        <dbReference type="EMBL" id="MPM09418.1"/>
    </source>
</evidence>
<dbReference type="InterPro" id="IPR014721">
    <property type="entry name" value="Ribsml_uS5_D2-typ_fold_subgr"/>
</dbReference>
<dbReference type="AlphaFoldDB" id="A0A644X0U0"/>
<comment type="subcellular location">
    <subcellularLocation>
        <location evidence="1">Cytoplasm</location>
    </subcellularLocation>
</comment>
<dbReference type="InterPro" id="IPR003593">
    <property type="entry name" value="AAA+_ATPase"/>
</dbReference>
<evidence type="ECO:0000259" key="12">
    <source>
        <dbReference type="PROSITE" id="PS51786"/>
    </source>
</evidence>
<dbReference type="SMART" id="SM00464">
    <property type="entry name" value="LON"/>
    <property type="match status" value="1"/>
</dbReference>
<protein>
    <recommendedName>
        <fullName evidence="10">endopeptidase La</fullName>
        <ecNumber evidence="10">3.4.21.53</ecNumber>
    </recommendedName>
</protein>
<dbReference type="SUPFAM" id="SSF52540">
    <property type="entry name" value="P-loop containing nucleoside triphosphate hydrolases"/>
    <property type="match status" value="1"/>
</dbReference>
<keyword evidence="8" id="KW-0346">Stress response</keyword>
<keyword evidence="7" id="KW-0067">ATP-binding</keyword>
<dbReference type="GO" id="GO:0004176">
    <property type="term" value="F:ATP-dependent peptidase activity"/>
    <property type="evidence" value="ECO:0007669"/>
    <property type="project" value="InterPro"/>
</dbReference>
<dbReference type="CDD" id="cd19500">
    <property type="entry name" value="RecA-like_Lon"/>
    <property type="match status" value="1"/>
</dbReference>
<keyword evidence="3 14" id="KW-0645">Protease</keyword>